<feature type="transmembrane region" description="Helical" evidence="6">
    <location>
        <begin position="192"/>
        <end position="214"/>
    </location>
</feature>
<evidence type="ECO:0000313" key="8">
    <source>
        <dbReference type="Proteomes" id="UP000663499"/>
    </source>
</evidence>
<keyword evidence="3 6" id="KW-0812">Transmembrane</keyword>
<dbReference type="EMBL" id="CP071444">
    <property type="protein sequence ID" value="QSX07898.1"/>
    <property type="molecule type" value="Genomic_DNA"/>
</dbReference>
<organism evidence="7 8">
    <name type="scientific">Alkalibacter rhizosphaerae</name>
    <dbReference type="NCBI Taxonomy" id="2815577"/>
    <lineage>
        <taxon>Bacteria</taxon>
        <taxon>Bacillati</taxon>
        <taxon>Bacillota</taxon>
        <taxon>Clostridia</taxon>
        <taxon>Eubacteriales</taxon>
        <taxon>Eubacteriaceae</taxon>
        <taxon>Alkalibacter</taxon>
    </lineage>
</organism>
<dbReference type="Gene3D" id="1.10.3470.10">
    <property type="entry name" value="ABC transporter involved in vitamin B12 uptake, BtuC"/>
    <property type="match status" value="1"/>
</dbReference>
<evidence type="ECO:0000256" key="4">
    <source>
        <dbReference type="ARBA" id="ARBA00022989"/>
    </source>
</evidence>
<feature type="transmembrane region" description="Helical" evidence="6">
    <location>
        <begin position="263"/>
        <end position="289"/>
    </location>
</feature>
<feature type="transmembrane region" description="Helical" evidence="6">
    <location>
        <begin position="91"/>
        <end position="112"/>
    </location>
</feature>
<proteinExistence type="predicted"/>
<dbReference type="AlphaFoldDB" id="A0A975AHD6"/>
<dbReference type="InterPro" id="IPR037294">
    <property type="entry name" value="ABC_BtuC-like"/>
</dbReference>
<evidence type="ECO:0000313" key="7">
    <source>
        <dbReference type="EMBL" id="QSX07898.1"/>
    </source>
</evidence>
<keyword evidence="4 6" id="KW-1133">Transmembrane helix</keyword>
<dbReference type="GO" id="GO:0005886">
    <property type="term" value="C:plasma membrane"/>
    <property type="evidence" value="ECO:0007669"/>
    <property type="project" value="UniProtKB-SubCell"/>
</dbReference>
<dbReference type="Pfam" id="PF02653">
    <property type="entry name" value="BPD_transp_2"/>
    <property type="match status" value="1"/>
</dbReference>
<feature type="transmembrane region" description="Helical" evidence="6">
    <location>
        <begin position="6"/>
        <end position="26"/>
    </location>
</feature>
<dbReference type="KEGG" id="alka:J0B03_08770"/>
<dbReference type="CDD" id="cd06580">
    <property type="entry name" value="TM_PBP1_transp_TpRbsC_like"/>
    <property type="match status" value="1"/>
</dbReference>
<keyword evidence="8" id="KW-1185">Reference proteome</keyword>
<evidence type="ECO:0000256" key="2">
    <source>
        <dbReference type="ARBA" id="ARBA00022475"/>
    </source>
</evidence>
<evidence type="ECO:0000256" key="6">
    <source>
        <dbReference type="SAM" id="Phobius"/>
    </source>
</evidence>
<evidence type="ECO:0000256" key="1">
    <source>
        <dbReference type="ARBA" id="ARBA00004651"/>
    </source>
</evidence>
<dbReference type="PANTHER" id="PTHR43370">
    <property type="entry name" value="SUGAR ABC TRANSPORTER INTEGRAL MEMBRANE PROTEIN-RELATED"/>
    <property type="match status" value="1"/>
</dbReference>
<reference evidence="7" key="1">
    <citation type="submission" date="2021-03" db="EMBL/GenBank/DDBJ databases">
        <title>Alkalibacter marinus sp. nov., isolated from tidal flat sediment.</title>
        <authorList>
            <person name="Namirimu T."/>
            <person name="Yang J.-A."/>
            <person name="Yang S.-H."/>
            <person name="Kim Y.-J."/>
            <person name="Kwon K.K."/>
        </authorList>
    </citation>
    <scope>NUCLEOTIDE SEQUENCE</scope>
    <source>
        <strain evidence="7">ES005</strain>
    </source>
</reference>
<keyword evidence="5 6" id="KW-0472">Membrane</keyword>
<comment type="subcellular location">
    <subcellularLocation>
        <location evidence="1">Cell membrane</location>
        <topology evidence="1">Multi-pass membrane protein</topology>
    </subcellularLocation>
</comment>
<accession>A0A975AHD6</accession>
<feature type="transmembrane region" description="Helical" evidence="6">
    <location>
        <begin position="226"/>
        <end position="251"/>
    </location>
</feature>
<dbReference type="Proteomes" id="UP000663499">
    <property type="component" value="Chromosome"/>
</dbReference>
<gene>
    <name evidence="7" type="ORF">J0B03_08770</name>
</gene>
<evidence type="ECO:0000256" key="3">
    <source>
        <dbReference type="ARBA" id="ARBA00022692"/>
    </source>
</evidence>
<dbReference type="PANTHER" id="PTHR43370:SF2">
    <property type="entry name" value="ABC TRANSPORTER PERMEASE PROTEIN"/>
    <property type="match status" value="1"/>
</dbReference>
<feature type="transmembrane region" description="Helical" evidence="6">
    <location>
        <begin position="33"/>
        <end position="53"/>
    </location>
</feature>
<dbReference type="InterPro" id="IPR001851">
    <property type="entry name" value="ABC_transp_permease"/>
</dbReference>
<dbReference type="GO" id="GO:0022857">
    <property type="term" value="F:transmembrane transporter activity"/>
    <property type="evidence" value="ECO:0007669"/>
    <property type="project" value="InterPro"/>
</dbReference>
<name>A0A975AHD6_9FIRM</name>
<sequence>MNVISFLSAMVQAGTPLLFATLGEIFTQKVGHLNLGLEGMMLMGAVTGFAIGYNTGSPVLAVLAAMLAGMIGALIYAVITVTLKGNHEVTGLTLTIFGVGFASFVGNSLVGYKLPDSVSQVFAEKPIPLLADIPAIGEIFFSQSVLVYVSYVLVVVLGILLYKTKYGLNLRMVGENPGAADASGINVTRYKYFYILMGGALSGLGGAFLSLAYIPVWQENITAGKGWIAVALVIFATWNPYRAVLGAYFFGGLDIIGFRLQKFALPVPIYIINMLPYVATVIVLILMSIKKSKENKSPASVGKPYFREER</sequence>
<protein>
    <submittedName>
        <fullName evidence="7">ABC transporter permease</fullName>
    </submittedName>
</protein>
<feature type="transmembrane region" description="Helical" evidence="6">
    <location>
        <begin position="139"/>
        <end position="162"/>
    </location>
</feature>
<evidence type="ECO:0000256" key="5">
    <source>
        <dbReference type="ARBA" id="ARBA00023136"/>
    </source>
</evidence>
<keyword evidence="2" id="KW-1003">Cell membrane</keyword>
<feature type="transmembrane region" description="Helical" evidence="6">
    <location>
        <begin position="59"/>
        <end position="79"/>
    </location>
</feature>